<name>A0A645GA92_9ZZZZ</name>
<dbReference type="AlphaFoldDB" id="A0A645GA92"/>
<feature type="transmembrane region" description="Helical" evidence="1">
    <location>
        <begin position="67"/>
        <end position="86"/>
    </location>
</feature>
<gene>
    <name evidence="2" type="ORF">SDC9_171214</name>
</gene>
<protein>
    <submittedName>
        <fullName evidence="2">Uncharacterized protein</fullName>
    </submittedName>
</protein>
<keyword evidence="1" id="KW-0812">Transmembrane</keyword>
<evidence type="ECO:0000313" key="2">
    <source>
        <dbReference type="EMBL" id="MPN23821.1"/>
    </source>
</evidence>
<evidence type="ECO:0000256" key="1">
    <source>
        <dbReference type="SAM" id="Phobius"/>
    </source>
</evidence>
<reference evidence="2" key="1">
    <citation type="submission" date="2019-08" db="EMBL/GenBank/DDBJ databases">
        <authorList>
            <person name="Kucharzyk K."/>
            <person name="Murdoch R.W."/>
            <person name="Higgins S."/>
            <person name="Loffler F."/>
        </authorList>
    </citation>
    <scope>NUCLEOTIDE SEQUENCE</scope>
</reference>
<dbReference type="EMBL" id="VSSQ01072434">
    <property type="protein sequence ID" value="MPN23821.1"/>
    <property type="molecule type" value="Genomic_DNA"/>
</dbReference>
<comment type="caution">
    <text evidence="2">The sequence shown here is derived from an EMBL/GenBank/DDBJ whole genome shotgun (WGS) entry which is preliminary data.</text>
</comment>
<sequence length="136" mass="14832">MSEMSFSVKAGKLTYTSGIFMPLLELTAPPFITSHSISVSLRVLTLSSISPSSISILLPFTRSFGRSLYVTLTVFSLPIISFVVRVKVSPGLRFMQGLPISFILISGPFVSKIRGMGALKSPLAFLRLFIMVLKLS</sequence>
<accession>A0A645GA92</accession>
<proteinExistence type="predicted"/>
<keyword evidence="1" id="KW-0472">Membrane</keyword>
<organism evidence="2">
    <name type="scientific">bioreactor metagenome</name>
    <dbReference type="NCBI Taxonomy" id="1076179"/>
    <lineage>
        <taxon>unclassified sequences</taxon>
        <taxon>metagenomes</taxon>
        <taxon>ecological metagenomes</taxon>
    </lineage>
</organism>
<keyword evidence="1" id="KW-1133">Transmembrane helix</keyword>